<evidence type="ECO:0000313" key="1">
    <source>
        <dbReference type="EMBL" id="AIE92586.1"/>
    </source>
</evidence>
<protein>
    <submittedName>
        <fullName evidence="1">Asp/Glu/hydantoin racemase</fullName>
        <ecNumber evidence="1">5.2.1.1</ecNumber>
    </submittedName>
</protein>
<sequence length="146" mass="16420">MEKRSGGIPSTTISTALINSLRILGSKKLSIVTPYVEELNIREKIFLEELGFEVISINGFKLLSSDDICGLKPNQIYEYALDNFDTKADTLVFSCTGLHTEPILQKIENELKRPTISSNTVALWEMLRKSKIEEKVKGHGKLLSDY</sequence>
<dbReference type="EMBL" id="KF900370">
    <property type="protein sequence ID" value="AIE92586.1"/>
    <property type="molecule type" value="Genomic_DNA"/>
</dbReference>
<dbReference type="PANTHER" id="PTHR40267">
    <property type="entry name" value="BLR3294 PROTEIN"/>
    <property type="match status" value="1"/>
</dbReference>
<proteinExistence type="predicted"/>
<dbReference type="Gene3D" id="3.40.50.12500">
    <property type="match status" value="1"/>
</dbReference>
<dbReference type="PANTHER" id="PTHR40267:SF1">
    <property type="entry name" value="BLR3294 PROTEIN"/>
    <property type="match status" value="1"/>
</dbReference>
<dbReference type="GO" id="GO:0050076">
    <property type="term" value="F:maleate isomerase activity"/>
    <property type="evidence" value="ECO:0007669"/>
    <property type="project" value="UniProtKB-EC"/>
</dbReference>
<dbReference type="InterPro" id="IPR026286">
    <property type="entry name" value="MaiA/AMDase"/>
</dbReference>
<dbReference type="EC" id="5.2.1.1" evidence="1"/>
<organism evidence="1">
    <name type="scientific">uncultured marine thaumarchaeote AD1000_24_H07</name>
    <dbReference type="NCBI Taxonomy" id="1455902"/>
    <lineage>
        <taxon>Archaea</taxon>
        <taxon>Nitrososphaerota</taxon>
        <taxon>environmental samples</taxon>
    </lineage>
</organism>
<reference evidence="1" key="1">
    <citation type="journal article" date="2014" name="Genome Biol. Evol.">
        <title>Pangenome evidence for extensive interdomain horizontal transfer affecting lineage core and shell genes in uncultured planktonic thaumarchaeota and euryarchaeota.</title>
        <authorList>
            <person name="Deschamps P."/>
            <person name="Zivanovic Y."/>
            <person name="Moreira D."/>
            <person name="Rodriguez-Valera F."/>
            <person name="Lopez-Garcia P."/>
        </authorList>
    </citation>
    <scope>NUCLEOTIDE SEQUENCE</scope>
</reference>
<name>A0A075FSZ3_9ARCH</name>
<dbReference type="Pfam" id="PF17645">
    <property type="entry name" value="Amdase"/>
    <property type="match status" value="1"/>
</dbReference>
<dbReference type="AlphaFoldDB" id="A0A075FSZ3"/>
<accession>A0A075FSZ3</accession>
<keyword evidence="1" id="KW-0413">Isomerase</keyword>
<dbReference type="InterPro" id="IPR053714">
    <property type="entry name" value="Iso_Racemase_Enz_sf"/>
</dbReference>